<dbReference type="Proteomes" id="UP000828390">
    <property type="component" value="Unassembled WGS sequence"/>
</dbReference>
<dbReference type="EMBL" id="JAIWYP010000007">
    <property type="protein sequence ID" value="KAH3793545.1"/>
    <property type="molecule type" value="Genomic_DNA"/>
</dbReference>
<keyword evidence="1" id="KW-1133">Transmembrane helix</keyword>
<sequence length="80" mass="8788">MKAATFAGISWLFVSCVKLLLTSGLLFRRTDVFPPSMSPTAFVRTLIALSRSASLSSTTPPPPLRPVWSPRYFSHPVLLP</sequence>
<dbReference type="PROSITE" id="PS51257">
    <property type="entry name" value="PROKAR_LIPOPROTEIN"/>
    <property type="match status" value="1"/>
</dbReference>
<organism evidence="2 3">
    <name type="scientific">Dreissena polymorpha</name>
    <name type="common">Zebra mussel</name>
    <name type="synonym">Mytilus polymorpha</name>
    <dbReference type="NCBI Taxonomy" id="45954"/>
    <lineage>
        <taxon>Eukaryota</taxon>
        <taxon>Metazoa</taxon>
        <taxon>Spiralia</taxon>
        <taxon>Lophotrochozoa</taxon>
        <taxon>Mollusca</taxon>
        <taxon>Bivalvia</taxon>
        <taxon>Autobranchia</taxon>
        <taxon>Heteroconchia</taxon>
        <taxon>Euheterodonta</taxon>
        <taxon>Imparidentia</taxon>
        <taxon>Neoheterodontei</taxon>
        <taxon>Myida</taxon>
        <taxon>Dreissenoidea</taxon>
        <taxon>Dreissenidae</taxon>
        <taxon>Dreissena</taxon>
    </lineage>
</organism>
<accession>A0A9D4FBH4</accession>
<dbReference type="AlphaFoldDB" id="A0A9D4FBH4"/>
<keyword evidence="1" id="KW-0472">Membrane</keyword>
<comment type="caution">
    <text evidence="2">The sequence shown here is derived from an EMBL/GenBank/DDBJ whole genome shotgun (WGS) entry which is preliminary data.</text>
</comment>
<gene>
    <name evidence="2" type="ORF">DPMN_147059</name>
</gene>
<protein>
    <submittedName>
        <fullName evidence="2">Uncharacterized protein</fullName>
    </submittedName>
</protein>
<proteinExistence type="predicted"/>
<keyword evidence="3" id="KW-1185">Reference proteome</keyword>
<evidence type="ECO:0000313" key="3">
    <source>
        <dbReference type="Proteomes" id="UP000828390"/>
    </source>
</evidence>
<name>A0A9D4FBH4_DREPO</name>
<feature type="transmembrane region" description="Helical" evidence="1">
    <location>
        <begin position="6"/>
        <end position="27"/>
    </location>
</feature>
<reference evidence="2" key="1">
    <citation type="journal article" date="2019" name="bioRxiv">
        <title>The Genome of the Zebra Mussel, Dreissena polymorpha: A Resource for Invasive Species Research.</title>
        <authorList>
            <person name="McCartney M.A."/>
            <person name="Auch B."/>
            <person name="Kono T."/>
            <person name="Mallez S."/>
            <person name="Zhang Y."/>
            <person name="Obille A."/>
            <person name="Becker A."/>
            <person name="Abrahante J.E."/>
            <person name="Garbe J."/>
            <person name="Badalamenti J.P."/>
            <person name="Herman A."/>
            <person name="Mangelson H."/>
            <person name="Liachko I."/>
            <person name="Sullivan S."/>
            <person name="Sone E.D."/>
            <person name="Koren S."/>
            <person name="Silverstein K.A.T."/>
            <person name="Beckman K.B."/>
            <person name="Gohl D.M."/>
        </authorList>
    </citation>
    <scope>NUCLEOTIDE SEQUENCE</scope>
    <source>
        <strain evidence="2">Duluth1</strain>
        <tissue evidence="2">Whole animal</tissue>
    </source>
</reference>
<evidence type="ECO:0000256" key="1">
    <source>
        <dbReference type="SAM" id="Phobius"/>
    </source>
</evidence>
<keyword evidence="1" id="KW-0812">Transmembrane</keyword>
<reference evidence="2" key="2">
    <citation type="submission" date="2020-11" db="EMBL/GenBank/DDBJ databases">
        <authorList>
            <person name="McCartney M.A."/>
            <person name="Auch B."/>
            <person name="Kono T."/>
            <person name="Mallez S."/>
            <person name="Becker A."/>
            <person name="Gohl D.M."/>
            <person name="Silverstein K.A.T."/>
            <person name="Koren S."/>
            <person name="Bechman K.B."/>
            <person name="Herman A."/>
            <person name="Abrahante J.E."/>
            <person name="Garbe J."/>
        </authorList>
    </citation>
    <scope>NUCLEOTIDE SEQUENCE</scope>
    <source>
        <strain evidence="2">Duluth1</strain>
        <tissue evidence="2">Whole animal</tissue>
    </source>
</reference>
<evidence type="ECO:0000313" key="2">
    <source>
        <dbReference type="EMBL" id="KAH3793545.1"/>
    </source>
</evidence>